<dbReference type="GO" id="GO:0016491">
    <property type="term" value="F:oxidoreductase activity"/>
    <property type="evidence" value="ECO:0007669"/>
    <property type="project" value="UniProtKB-ARBA"/>
</dbReference>
<keyword evidence="5" id="KW-0411">Iron-sulfur</keyword>
<dbReference type="EMBL" id="BLSB01000152">
    <property type="protein sequence ID" value="GFP35615.1"/>
    <property type="molecule type" value="Genomic_DNA"/>
</dbReference>
<dbReference type="PANTHER" id="PTHR32479:SF17">
    <property type="entry name" value="GLYCOLATE OXIDASE IRON-SULFUR SUBUNIT"/>
    <property type="match status" value="1"/>
</dbReference>
<proteinExistence type="predicted"/>
<keyword evidence="1" id="KW-0004">4Fe-4S</keyword>
<evidence type="ECO:0000313" key="7">
    <source>
        <dbReference type="EMBL" id="GFP35615.1"/>
    </source>
</evidence>
<dbReference type="AlphaFoldDB" id="A0A6V8PSM9"/>
<feature type="domain" description="Cysteine-rich" evidence="6">
    <location>
        <begin position="90"/>
        <end position="175"/>
    </location>
</feature>
<evidence type="ECO:0000256" key="4">
    <source>
        <dbReference type="ARBA" id="ARBA00023004"/>
    </source>
</evidence>
<keyword evidence="2" id="KW-0479">Metal-binding</keyword>
<comment type="caution">
    <text evidence="7">The sequence shown here is derived from an EMBL/GenBank/DDBJ whole genome shotgun (WGS) entry which is preliminary data.</text>
</comment>
<dbReference type="GO" id="GO:0051539">
    <property type="term" value="F:4 iron, 4 sulfur cluster binding"/>
    <property type="evidence" value="ECO:0007669"/>
    <property type="project" value="UniProtKB-KW"/>
</dbReference>
<feature type="domain" description="Cysteine-rich" evidence="6">
    <location>
        <begin position="7"/>
        <end position="39"/>
    </location>
</feature>
<name>A0A6V8PSM9_9ACTN</name>
<organism evidence="7 8">
    <name type="scientific">Candidatus Hakubella thermalkaliphila</name>
    <dbReference type="NCBI Taxonomy" id="2754717"/>
    <lineage>
        <taxon>Bacteria</taxon>
        <taxon>Bacillati</taxon>
        <taxon>Actinomycetota</taxon>
        <taxon>Actinomycetota incertae sedis</taxon>
        <taxon>Candidatus Hakubellales</taxon>
        <taxon>Candidatus Hakubellaceae</taxon>
        <taxon>Candidatus Hakubella</taxon>
    </lineage>
</organism>
<gene>
    <name evidence="7" type="ORF">HKBW3S43_01404</name>
</gene>
<evidence type="ECO:0000256" key="5">
    <source>
        <dbReference type="ARBA" id="ARBA00023014"/>
    </source>
</evidence>
<keyword evidence="4" id="KW-0408">Iron</keyword>
<dbReference type="Proteomes" id="UP000576480">
    <property type="component" value="Unassembled WGS sequence"/>
</dbReference>
<evidence type="ECO:0000256" key="2">
    <source>
        <dbReference type="ARBA" id="ARBA00022723"/>
    </source>
</evidence>
<evidence type="ECO:0000313" key="8">
    <source>
        <dbReference type="Proteomes" id="UP000576480"/>
    </source>
</evidence>
<protein>
    <submittedName>
        <fullName evidence="7">Glycolate oxidase iron-sulfur subunit</fullName>
    </submittedName>
</protein>
<dbReference type="InterPro" id="IPR004017">
    <property type="entry name" value="Cys_rich_dom"/>
</dbReference>
<keyword evidence="3" id="KW-0677">Repeat</keyword>
<dbReference type="GO" id="GO:0046872">
    <property type="term" value="F:metal ion binding"/>
    <property type="evidence" value="ECO:0007669"/>
    <property type="project" value="UniProtKB-KW"/>
</dbReference>
<accession>A0A6V8PSM9</accession>
<sequence length="209" mass="23312">MPHAGYGEIEQAKKLARHNINVFTSAGVEVIVTDCATCGCLTKGYHTLLKDDPDYAESALAFSRKVRDIAEFLSQDINLRQDFGEVKEKVTYHDPCHLARGQNVVSEPRRLLNLIPGLELVEMKEPDWCCGGAGTYLLSHYELSTKILERKMANITATNADFIATGCPACQLQLRLGAKRAGLKAQVLHPIELLNRAYQIVHPHRTFRP</sequence>
<evidence type="ECO:0000256" key="1">
    <source>
        <dbReference type="ARBA" id="ARBA00022485"/>
    </source>
</evidence>
<evidence type="ECO:0000256" key="3">
    <source>
        <dbReference type="ARBA" id="ARBA00022737"/>
    </source>
</evidence>
<dbReference type="PANTHER" id="PTHR32479">
    <property type="entry name" value="GLYCOLATE OXIDASE IRON-SULFUR SUBUNIT"/>
    <property type="match status" value="1"/>
</dbReference>
<evidence type="ECO:0000259" key="6">
    <source>
        <dbReference type="Pfam" id="PF02754"/>
    </source>
</evidence>
<dbReference type="Pfam" id="PF02754">
    <property type="entry name" value="CCG"/>
    <property type="match status" value="2"/>
</dbReference>
<reference evidence="7 8" key="1">
    <citation type="journal article" date="2020" name="Front. Microbiol.">
        <title>Single-cell genomics of novel Actinobacteria with the Wood-Ljungdahl pathway discovered in a serpentinizing system.</title>
        <authorList>
            <person name="Merino N."/>
            <person name="Kawai M."/>
            <person name="Boyd E.S."/>
            <person name="Colman D.R."/>
            <person name="McGlynn S.E."/>
            <person name="Nealson K.H."/>
            <person name="Kurokawa K."/>
            <person name="Hongoh Y."/>
        </authorList>
    </citation>
    <scope>NUCLEOTIDE SEQUENCE [LARGE SCALE GENOMIC DNA]</scope>
    <source>
        <strain evidence="7 8">S43</strain>
    </source>
</reference>